<dbReference type="AlphaFoldDB" id="H6SJS6"/>
<dbReference type="CDD" id="cd16425">
    <property type="entry name" value="TrbF"/>
    <property type="match status" value="1"/>
</dbReference>
<dbReference type="NCBIfam" id="NF010446">
    <property type="entry name" value="PRK13872.1"/>
    <property type="match status" value="1"/>
</dbReference>
<evidence type="ECO:0000313" key="7">
    <source>
        <dbReference type="EMBL" id="CCG08241.1"/>
    </source>
</evidence>
<evidence type="ECO:0000313" key="8">
    <source>
        <dbReference type="Proteomes" id="UP000033220"/>
    </source>
</evidence>
<dbReference type="SUPFAM" id="SSF54427">
    <property type="entry name" value="NTF2-like"/>
    <property type="match status" value="1"/>
</dbReference>
<name>H6SJS6_PARPM</name>
<dbReference type="eggNOG" id="COG3701">
    <property type="taxonomic scope" value="Bacteria"/>
</dbReference>
<dbReference type="InterPro" id="IPR032710">
    <property type="entry name" value="NTF2-like_dom_sf"/>
</dbReference>
<proteinExistence type="predicted"/>
<feature type="region of interest" description="Disordered" evidence="5">
    <location>
        <begin position="1"/>
        <end position="28"/>
    </location>
</feature>
<organism evidence="7 8">
    <name type="scientific">Pararhodospirillum photometricum DSM 122</name>
    <dbReference type="NCBI Taxonomy" id="1150469"/>
    <lineage>
        <taxon>Bacteria</taxon>
        <taxon>Pseudomonadati</taxon>
        <taxon>Pseudomonadota</taxon>
        <taxon>Alphaproteobacteria</taxon>
        <taxon>Rhodospirillales</taxon>
        <taxon>Rhodospirillaceae</taxon>
        <taxon>Pararhodospirillum</taxon>
    </lineage>
</organism>
<comment type="subcellular location">
    <subcellularLocation>
        <location evidence="1">Membrane</location>
        <topology evidence="1">Single-pass membrane protein</topology>
    </subcellularLocation>
</comment>
<evidence type="ECO:0000256" key="5">
    <source>
        <dbReference type="SAM" id="MobiDB-lite"/>
    </source>
</evidence>
<feature type="compositionally biased region" description="Basic residues" evidence="5">
    <location>
        <begin position="15"/>
        <end position="28"/>
    </location>
</feature>
<accession>H6SJS6</accession>
<evidence type="ECO:0000259" key="6">
    <source>
        <dbReference type="Pfam" id="PF04335"/>
    </source>
</evidence>
<evidence type="ECO:0000256" key="1">
    <source>
        <dbReference type="ARBA" id="ARBA00004167"/>
    </source>
</evidence>
<sequence length="269" mass="30459">MGQAHEARPAGLPRHPGRRPRRQIRRQPWRRLLHQPLRKRPLMFKRPSTHYGKAPQPETPYQRAAQVWDDRIGSARVQAKNWRLMAFGSLILSAGLSGALVWQSANGSIVPWVVQVDRLGQAQAIAPAVADYRPTDPQIAWHLARFIEQVRSIPADAIIVRQNWLRAYEFTTDRGAMALNDYARVNDPFTKVGKQQIAVDVSSVIRASPDSFRVAWVERRYQDGSLAETSRWTAILTIAVAPPRDAEKLRANPLGIYVNAINWSKELGQ</sequence>
<dbReference type="Proteomes" id="UP000033220">
    <property type="component" value="Chromosome DSM 122"/>
</dbReference>
<keyword evidence="8" id="KW-1185">Reference proteome</keyword>
<dbReference type="Gene3D" id="3.10.450.230">
    <property type="entry name" value="VirB8 protein"/>
    <property type="match status" value="1"/>
</dbReference>
<gene>
    <name evidence="7" type="ORF">RSPPHO_01615</name>
</gene>
<dbReference type="InterPro" id="IPR035658">
    <property type="entry name" value="TrbF"/>
</dbReference>
<dbReference type="GO" id="GO:0016020">
    <property type="term" value="C:membrane"/>
    <property type="evidence" value="ECO:0007669"/>
    <property type="project" value="UniProtKB-SubCell"/>
</dbReference>
<keyword evidence="2" id="KW-0812">Transmembrane</keyword>
<evidence type="ECO:0000256" key="2">
    <source>
        <dbReference type="ARBA" id="ARBA00022692"/>
    </source>
</evidence>
<evidence type="ECO:0000256" key="4">
    <source>
        <dbReference type="ARBA" id="ARBA00023136"/>
    </source>
</evidence>
<dbReference type="PATRIC" id="fig|1150469.3.peg.1818"/>
<evidence type="ECO:0000256" key="3">
    <source>
        <dbReference type="ARBA" id="ARBA00022989"/>
    </source>
</evidence>
<dbReference type="Pfam" id="PF04335">
    <property type="entry name" value="VirB8"/>
    <property type="match status" value="1"/>
</dbReference>
<feature type="domain" description="Bacterial virulence protein VirB8" evidence="6">
    <location>
        <begin position="63"/>
        <end position="266"/>
    </location>
</feature>
<keyword evidence="4" id="KW-0472">Membrane</keyword>
<reference evidence="7 8" key="1">
    <citation type="submission" date="2012-02" db="EMBL/GenBank/DDBJ databases">
        <title>Shotgun genome sequence of Phaeospirillum photometricum DSM 122.</title>
        <authorList>
            <person name="Duquesne K."/>
            <person name="Sturgis J."/>
        </authorList>
    </citation>
    <scope>NUCLEOTIDE SEQUENCE [LARGE SCALE GENOMIC DNA]</scope>
    <source>
        <strain evidence="8">DSM122</strain>
    </source>
</reference>
<dbReference type="KEGG" id="rpm:RSPPHO_01615"/>
<dbReference type="HOGENOM" id="CLU_076026_0_0_5"/>
<dbReference type="EMBL" id="HE663493">
    <property type="protein sequence ID" value="CCG08241.1"/>
    <property type="molecule type" value="Genomic_DNA"/>
</dbReference>
<protein>
    <submittedName>
        <fullName evidence="7">Conjugal transfer protein</fullName>
    </submittedName>
</protein>
<keyword evidence="3" id="KW-1133">Transmembrane helix</keyword>
<dbReference type="InterPro" id="IPR007430">
    <property type="entry name" value="VirB8"/>
</dbReference>
<dbReference type="STRING" id="1150469.RSPPHO_01615"/>